<dbReference type="AlphaFoldDB" id="A0A4R0RDG4"/>
<keyword evidence="3" id="KW-1185">Reference proteome</keyword>
<evidence type="ECO:0000256" key="1">
    <source>
        <dbReference type="SAM" id="Coils"/>
    </source>
</evidence>
<dbReference type="Proteomes" id="UP000292702">
    <property type="component" value="Unassembled WGS sequence"/>
</dbReference>
<accession>A0A4R0RDG4</accession>
<evidence type="ECO:0000313" key="3">
    <source>
        <dbReference type="Proteomes" id="UP000292702"/>
    </source>
</evidence>
<gene>
    <name evidence="2" type="ORF">EIP91_005291</name>
</gene>
<reference evidence="2 3" key="1">
    <citation type="submission" date="2018-11" db="EMBL/GenBank/DDBJ databases">
        <title>Genome assembly of Steccherinum ochraceum LE-BIN_3174, the white-rot fungus of the Steccherinaceae family (The Residual Polyporoid clade, Polyporales, Basidiomycota).</title>
        <authorList>
            <person name="Fedorova T.V."/>
            <person name="Glazunova O.A."/>
            <person name="Landesman E.O."/>
            <person name="Moiseenko K.V."/>
            <person name="Psurtseva N.V."/>
            <person name="Savinova O.S."/>
            <person name="Shakhova N.V."/>
            <person name="Tyazhelova T.V."/>
            <person name="Vasina D.V."/>
        </authorList>
    </citation>
    <scope>NUCLEOTIDE SEQUENCE [LARGE SCALE GENOMIC DNA]</scope>
    <source>
        <strain evidence="2 3">LE-BIN_3174</strain>
    </source>
</reference>
<comment type="caution">
    <text evidence="2">The sequence shown here is derived from an EMBL/GenBank/DDBJ whole genome shotgun (WGS) entry which is preliminary data.</text>
</comment>
<keyword evidence="1" id="KW-0175">Coiled coil</keyword>
<protein>
    <submittedName>
        <fullName evidence="2">Uncharacterized protein</fullName>
    </submittedName>
</protein>
<name>A0A4R0RDG4_9APHY</name>
<evidence type="ECO:0000313" key="2">
    <source>
        <dbReference type="EMBL" id="TCD63545.1"/>
    </source>
</evidence>
<dbReference type="EMBL" id="RWJN01000290">
    <property type="protein sequence ID" value="TCD63545.1"/>
    <property type="molecule type" value="Genomic_DNA"/>
</dbReference>
<sequence length="363" mass="40560">MPNDVCKTFAYVMSQDVARLVNASNVRKLSESRARCKRLRKELDSYTSQSWTDVEGAVSVVSHQDTREINDMRKKIKENAEELLTLRAQLQDKTSALERERESNIQLNMTLRSTRKYLIEVTGQLHATQTRFHSYQADRRLSASYEADLEEKLSCSSRHCQALTADLAKLQQEHSLLQGDYRACCDRLAIAEDFAGLDAVFTPKPAVVGDALLLVNANPSFNHVQATDLSGNGPRLQVLESYSDHGAHAGTAQSTSGSTLDKTLPVELNDALDAYSEAQEASFTYEAFLLEKNEEDRVELEALRRSNESLVADFADLLASYKDLIRELRAANSLCLTQRLGLTDSCLRTSGDYIPDRTLATRI</sequence>
<proteinExistence type="predicted"/>
<feature type="coiled-coil region" evidence="1">
    <location>
        <begin position="29"/>
        <end position="100"/>
    </location>
</feature>
<organism evidence="2 3">
    <name type="scientific">Steccherinum ochraceum</name>
    <dbReference type="NCBI Taxonomy" id="92696"/>
    <lineage>
        <taxon>Eukaryota</taxon>
        <taxon>Fungi</taxon>
        <taxon>Dikarya</taxon>
        <taxon>Basidiomycota</taxon>
        <taxon>Agaricomycotina</taxon>
        <taxon>Agaricomycetes</taxon>
        <taxon>Polyporales</taxon>
        <taxon>Steccherinaceae</taxon>
        <taxon>Steccherinum</taxon>
    </lineage>
</organism>
<dbReference type="OrthoDB" id="10605484at2759"/>